<reference evidence="10" key="1">
    <citation type="submission" date="2021-02" db="EMBL/GenBank/DDBJ databases">
        <title>Leucobacter sp. CX169.</title>
        <authorList>
            <person name="Cheng Y."/>
        </authorList>
    </citation>
    <scope>NUCLEOTIDE SEQUENCE [LARGE SCALE GENOMIC DNA]</scope>
    <source>
        <strain evidence="10">JY899</strain>
    </source>
</reference>
<dbReference type="InterPro" id="IPR049331">
    <property type="entry name" value="Top1B_N_bact"/>
</dbReference>
<evidence type="ECO:0000256" key="1">
    <source>
        <dbReference type="ARBA" id="ARBA00000213"/>
    </source>
</evidence>
<evidence type="ECO:0000256" key="2">
    <source>
        <dbReference type="ARBA" id="ARBA00006645"/>
    </source>
</evidence>
<dbReference type="InterPro" id="IPR014711">
    <property type="entry name" value="TopoI_cat_a-hlx-sub_euk"/>
</dbReference>
<evidence type="ECO:0000256" key="4">
    <source>
        <dbReference type="ARBA" id="ARBA00023029"/>
    </source>
</evidence>
<dbReference type="Gene3D" id="3.90.15.10">
    <property type="entry name" value="Topoisomerase I, Chain A, domain 3"/>
    <property type="match status" value="1"/>
</dbReference>
<dbReference type="PANTHER" id="PTHR10290:SF3">
    <property type="entry name" value="DNA TOPOISOMERASE 1"/>
    <property type="match status" value="1"/>
</dbReference>
<sequence>MALERVEPGRGGITRKRAGRGFSYVSANGRKITSRAILSRIDSLVIPPAWNDVWIASKPNAHIQATGVDEAGRRQYLYHPMWREMRDTEKFTRSLAFAQTLPTIRRTITRDLKRGDGRTRALAAALRLIDRAGLRVGGQEYAEENGSFGASTLQRRHVTIEGDIVRLRFKGKSANDWDVVLDDELLLEFFTNIPKSPRSAPAICYSIRTGRRKEWHGVSASDINAYLGEITGHGFTAKDFRTWQGTVVAARALWTASKRGLTSPEAERAAIKEAAAALHNTPAIARDSYINPRIFELFQMGEVANFTRQSDRAVIALLANNPATAG</sequence>
<evidence type="ECO:0000313" key="9">
    <source>
        <dbReference type="EMBL" id="MBM9432506.1"/>
    </source>
</evidence>
<comment type="similarity">
    <text evidence="2">Belongs to the type IB topoisomerase family.</text>
</comment>
<evidence type="ECO:0000259" key="7">
    <source>
        <dbReference type="Pfam" id="PF01028"/>
    </source>
</evidence>
<keyword evidence="5" id="KW-0238">DNA-binding</keyword>
<dbReference type="Gene3D" id="3.30.66.10">
    <property type="entry name" value="DNA topoisomerase I domain"/>
    <property type="match status" value="1"/>
</dbReference>
<gene>
    <name evidence="9" type="ORF">JVW63_02145</name>
</gene>
<dbReference type="EC" id="5.6.2.1" evidence="3"/>
<dbReference type="EMBL" id="JAFFJS010000001">
    <property type="protein sequence ID" value="MBM9432506.1"/>
    <property type="molecule type" value="Genomic_DNA"/>
</dbReference>
<protein>
    <recommendedName>
        <fullName evidence="3">DNA topoisomerase</fullName>
        <ecNumber evidence="3">5.6.2.1</ecNumber>
    </recommendedName>
</protein>
<feature type="domain" description="DNA topoisomerase I catalytic core eukaryotic-type" evidence="7">
    <location>
        <begin position="82"/>
        <end position="284"/>
    </location>
</feature>
<dbReference type="InterPro" id="IPR013500">
    <property type="entry name" value="TopoI_cat_euk"/>
</dbReference>
<dbReference type="PANTHER" id="PTHR10290">
    <property type="entry name" value="DNA TOPOISOMERASE I"/>
    <property type="match status" value="1"/>
</dbReference>
<dbReference type="PROSITE" id="PS52038">
    <property type="entry name" value="TOPO_IB_2"/>
    <property type="match status" value="1"/>
</dbReference>
<dbReference type="RefSeq" id="WP_204736210.1">
    <property type="nucleotide sequence ID" value="NZ_JACEXG010000001.1"/>
</dbReference>
<dbReference type="Gene3D" id="1.10.132.120">
    <property type="match status" value="1"/>
</dbReference>
<keyword evidence="6" id="KW-0413">Isomerase</keyword>
<comment type="caution">
    <text evidence="9">The sequence shown here is derived from an EMBL/GenBank/DDBJ whole genome shotgun (WGS) entry which is preliminary data.</text>
</comment>
<dbReference type="PRINTS" id="PR00416">
    <property type="entry name" value="EUTPISMRASEI"/>
</dbReference>
<comment type="catalytic activity">
    <reaction evidence="1">
        <text>ATP-independent breakage of single-stranded DNA, followed by passage and rejoining.</text>
        <dbReference type="EC" id="5.6.2.1"/>
    </reaction>
</comment>
<name>A0ABS2TG62_9ACTO</name>
<dbReference type="SUPFAM" id="SSF56349">
    <property type="entry name" value="DNA breaking-rejoining enzymes"/>
    <property type="match status" value="1"/>
</dbReference>
<dbReference type="InterPro" id="IPR035447">
    <property type="entry name" value="DNA_topo_I_N_sf"/>
</dbReference>
<dbReference type="SUPFAM" id="SSF55869">
    <property type="entry name" value="DNA topoisomerase I domain"/>
    <property type="match status" value="1"/>
</dbReference>
<dbReference type="InterPro" id="IPR051062">
    <property type="entry name" value="Topoisomerase_IB"/>
</dbReference>
<accession>A0ABS2TG62</accession>
<dbReference type="Pfam" id="PF21338">
    <property type="entry name" value="Top1B_N_bact"/>
    <property type="match status" value="1"/>
</dbReference>
<dbReference type="Proteomes" id="UP000705983">
    <property type="component" value="Unassembled WGS sequence"/>
</dbReference>
<keyword evidence="10" id="KW-1185">Reference proteome</keyword>
<evidence type="ECO:0000313" key="10">
    <source>
        <dbReference type="Proteomes" id="UP000705983"/>
    </source>
</evidence>
<dbReference type="InterPro" id="IPR011010">
    <property type="entry name" value="DNA_brk_join_enz"/>
</dbReference>
<evidence type="ECO:0000256" key="6">
    <source>
        <dbReference type="ARBA" id="ARBA00023235"/>
    </source>
</evidence>
<dbReference type="InterPro" id="IPR001631">
    <property type="entry name" value="TopoI"/>
</dbReference>
<organism evidence="9 10">
    <name type="scientific">Flaviflexus equikiangi</name>
    <dbReference type="NCBI Taxonomy" id="2758573"/>
    <lineage>
        <taxon>Bacteria</taxon>
        <taxon>Bacillati</taxon>
        <taxon>Actinomycetota</taxon>
        <taxon>Actinomycetes</taxon>
        <taxon>Actinomycetales</taxon>
        <taxon>Actinomycetaceae</taxon>
        <taxon>Flaviflexus</taxon>
    </lineage>
</organism>
<dbReference type="Pfam" id="PF01028">
    <property type="entry name" value="Topoisom_I"/>
    <property type="match status" value="1"/>
</dbReference>
<evidence type="ECO:0000256" key="5">
    <source>
        <dbReference type="ARBA" id="ARBA00023125"/>
    </source>
</evidence>
<keyword evidence="4" id="KW-0799">Topoisomerase</keyword>
<feature type="domain" description="DNA topoisomerase IB N-terminal" evidence="8">
    <location>
        <begin position="21"/>
        <end position="69"/>
    </location>
</feature>
<evidence type="ECO:0000259" key="8">
    <source>
        <dbReference type="Pfam" id="PF21338"/>
    </source>
</evidence>
<proteinExistence type="inferred from homology"/>
<evidence type="ECO:0000256" key="3">
    <source>
        <dbReference type="ARBA" id="ARBA00012891"/>
    </source>
</evidence>